<proteinExistence type="predicted"/>
<dbReference type="PANTHER" id="PTHR23177">
    <property type="entry name" value="MKIAA1688 PROTEIN"/>
    <property type="match status" value="1"/>
</dbReference>
<dbReference type="InterPro" id="IPR000095">
    <property type="entry name" value="CRIB_dom"/>
</dbReference>
<dbReference type="EMBL" id="CM003378">
    <property type="protein sequence ID" value="KOM50540.1"/>
    <property type="molecule type" value="Genomic_DNA"/>
</dbReference>
<dbReference type="EMBL" id="JABFOF010000005">
    <property type="protein sequence ID" value="KAG2397431.1"/>
    <property type="molecule type" value="Genomic_DNA"/>
</dbReference>
<evidence type="ECO:0000256" key="1">
    <source>
        <dbReference type="ARBA" id="ARBA00022468"/>
    </source>
</evidence>
<feature type="region of interest" description="Disordered" evidence="2">
    <location>
        <begin position="338"/>
        <end position="365"/>
    </location>
</feature>
<dbReference type="PANTHER" id="PTHR23177:SF64">
    <property type="entry name" value="RHO GTPASE-ACTIVATING PROTEIN 1"/>
    <property type="match status" value="1"/>
</dbReference>
<keyword evidence="1" id="KW-0343">GTPase activation</keyword>
<evidence type="ECO:0000259" key="3">
    <source>
        <dbReference type="PROSITE" id="PS50108"/>
    </source>
</evidence>
<evidence type="ECO:0000256" key="2">
    <source>
        <dbReference type="SAM" id="MobiDB-lite"/>
    </source>
</evidence>
<evidence type="ECO:0000313" key="8">
    <source>
        <dbReference type="Proteomes" id="UP000743370"/>
    </source>
</evidence>
<dbReference type="AlphaFoldDB" id="A0A0L9V664"/>
<dbReference type="InterPro" id="IPR008936">
    <property type="entry name" value="Rho_GTPase_activation_prot"/>
</dbReference>
<dbReference type="KEGG" id="var:108339559"/>
<dbReference type="OMA" id="VQQEHIN"/>
<reference evidence="6" key="2">
    <citation type="submission" date="2015-02" db="EMBL/GenBank/DDBJ databases">
        <authorList>
            <person name="Chooi Y.-H."/>
        </authorList>
    </citation>
    <scope>NUCLEOTIDE SEQUENCE</scope>
    <source>
        <tissue evidence="6">Seedling</tissue>
    </source>
</reference>
<accession>A0A0L9V664</accession>
<dbReference type="FunFam" id="1.10.555.10:FF:000046">
    <property type="entry name" value="Rho GTPase-activating protein 5"/>
    <property type="match status" value="1"/>
</dbReference>
<evidence type="ECO:0000259" key="4">
    <source>
        <dbReference type="PROSITE" id="PS50238"/>
    </source>
</evidence>
<reference evidence="5 8" key="3">
    <citation type="submission" date="2020-05" db="EMBL/GenBank/DDBJ databases">
        <title>Vigna angularis (adzuki bean) Var. LongXiaoDou No. 4 denovo assembly.</title>
        <authorList>
            <person name="Xiang H."/>
        </authorList>
    </citation>
    <scope>NUCLEOTIDE SEQUENCE [LARGE SCALE GENOMIC DNA]</scope>
    <source>
        <tissue evidence="5">Leaf</tissue>
    </source>
</reference>
<dbReference type="GO" id="GO:0007165">
    <property type="term" value="P:signal transduction"/>
    <property type="evidence" value="ECO:0007669"/>
    <property type="project" value="InterPro"/>
</dbReference>
<dbReference type="Proteomes" id="UP000053144">
    <property type="component" value="Chromosome 8"/>
</dbReference>
<dbReference type="Proteomes" id="UP000743370">
    <property type="component" value="Unassembled WGS sequence"/>
</dbReference>
<feature type="compositionally biased region" description="Polar residues" evidence="2">
    <location>
        <begin position="411"/>
        <end position="420"/>
    </location>
</feature>
<organism evidence="6 7">
    <name type="scientific">Phaseolus angularis</name>
    <name type="common">Azuki bean</name>
    <name type="synonym">Vigna angularis</name>
    <dbReference type="NCBI Taxonomy" id="3914"/>
    <lineage>
        <taxon>Eukaryota</taxon>
        <taxon>Viridiplantae</taxon>
        <taxon>Streptophyta</taxon>
        <taxon>Embryophyta</taxon>
        <taxon>Tracheophyta</taxon>
        <taxon>Spermatophyta</taxon>
        <taxon>Magnoliopsida</taxon>
        <taxon>eudicotyledons</taxon>
        <taxon>Gunneridae</taxon>
        <taxon>Pentapetalae</taxon>
        <taxon>rosids</taxon>
        <taxon>fabids</taxon>
        <taxon>Fabales</taxon>
        <taxon>Fabaceae</taxon>
        <taxon>Papilionoideae</taxon>
        <taxon>50 kb inversion clade</taxon>
        <taxon>NPAAA clade</taxon>
        <taxon>indigoferoid/millettioid clade</taxon>
        <taxon>Phaseoleae</taxon>
        <taxon>Vigna</taxon>
    </lineage>
</organism>
<dbReference type="SMART" id="SM00324">
    <property type="entry name" value="RhoGAP"/>
    <property type="match status" value="1"/>
</dbReference>
<dbReference type="Pfam" id="PF00620">
    <property type="entry name" value="RhoGAP"/>
    <property type="match status" value="1"/>
</dbReference>
<dbReference type="CDD" id="cd00132">
    <property type="entry name" value="CRIB"/>
    <property type="match status" value="1"/>
</dbReference>
<dbReference type="SUPFAM" id="SSF48350">
    <property type="entry name" value="GTPase activation domain, GAP"/>
    <property type="match status" value="1"/>
</dbReference>
<dbReference type="Pfam" id="PF00786">
    <property type="entry name" value="PBD"/>
    <property type="match status" value="1"/>
</dbReference>
<dbReference type="Gene3D" id="1.10.555.10">
    <property type="entry name" value="Rho GTPase activation protein"/>
    <property type="match status" value="1"/>
</dbReference>
<dbReference type="InterPro" id="IPR000198">
    <property type="entry name" value="RhoGAP_dom"/>
</dbReference>
<name>A0A0L9V664_PHAAN</name>
<dbReference type="Gene3D" id="3.90.810.10">
    <property type="entry name" value="CRIB domain"/>
    <property type="match status" value="1"/>
</dbReference>
<dbReference type="InterPro" id="IPR044785">
    <property type="entry name" value="RopGAP1-5"/>
</dbReference>
<dbReference type="PROSITE" id="PS50238">
    <property type="entry name" value="RHOGAP"/>
    <property type="match status" value="1"/>
</dbReference>
<feature type="domain" description="CRIB" evidence="3">
    <location>
        <begin position="90"/>
        <end position="103"/>
    </location>
</feature>
<dbReference type="CDD" id="cd00159">
    <property type="entry name" value="RhoGAP"/>
    <property type="match status" value="1"/>
</dbReference>
<feature type="domain" description="Rho-GAP" evidence="4">
    <location>
        <begin position="135"/>
        <end position="320"/>
    </location>
</feature>
<dbReference type="SMART" id="SM00285">
    <property type="entry name" value="PBD"/>
    <property type="match status" value="1"/>
</dbReference>
<reference evidence="7" key="1">
    <citation type="journal article" date="2015" name="Proc. Natl. Acad. Sci. U.S.A.">
        <title>Genome sequencing of adzuki bean (Vigna angularis) provides insight into high starch and low fat accumulation and domestication.</title>
        <authorList>
            <person name="Yang K."/>
            <person name="Tian Z."/>
            <person name="Chen C."/>
            <person name="Luo L."/>
            <person name="Zhao B."/>
            <person name="Wang Z."/>
            <person name="Yu L."/>
            <person name="Li Y."/>
            <person name="Sun Y."/>
            <person name="Li W."/>
            <person name="Chen Y."/>
            <person name="Li Y."/>
            <person name="Zhang Y."/>
            <person name="Ai D."/>
            <person name="Zhao J."/>
            <person name="Shang C."/>
            <person name="Ma Y."/>
            <person name="Wu B."/>
            <person name="Wang M."/>
            <person name="Gao L."/>
            <person name="Sun D."/>
            <person name="Zhang P."/>
            <person name="Guo F."/>
            <person name="Wang W."/>
            <person name="Li Y."/>
            <person name="Wang J."/>
            <person name="Varshney R.K."/>
            <person name="Wang J."/>
            <person name="Ling H.Q."/>
            <person name="Wan P."/>
        </authorList>
    </citation>
    <scope>NUCLEOTIDE SEQUENCE</scope>
    <source>
        <strain evidence="7">cv. Jingnong 6</strain>
    </source>
</reference>
<dbReference type="GO" id="GO:0005096">
    <property type="term" value="F:GTPase activator activity"/>
    <property type="evidence" value="ECO:0007669"/>
    <property type="project" value="UniProtKB-KW"/>
</dbReference>
<dbReference type="PROSITE" id="PS50108">
    <property type="entry name" value="CRIB"/>
    <property type="match status" value="1"/>
</dbReference>
<sequence>MTEVLHFSSSSSPTASSSDGILIVSAEQETALPSSAVVEGFATVTDCEARGVTDTTQQELSLLAILVTLLRKSLIACKSEGRGDLCTMEIGWPTNVRHVAHVTFDRFNGFLGLPREFEPEVSTRSPSASATVFGVSTESMQLSYDTRGNSVPTILLLMQRHLYVLGGLQAEGIFRINADNTQEENVRDQLNRGLVPEDVDIHCLAGLIKAWFRELPTGVLDSLSPEHVMQCQTEDDCAELVRQLPHTEASLLDWAINLMADVVQEERLNKMNARNIAMVFAPNMTHMADPLTALMYAVQVMNFLKTLVLRTLRERKDCVVESSPGFCLEPSDENGDHSLLESCQQDDVGPESEESGETFVSEKKVSECSPESFQNKYSTIGECGSLIGSSENLDFEEELLCEFPTKGNLGKSKSGQSSDSIAKMGSKKTRGLQQPVIHATVSAEKKGISNLSRIDSRSERIEAWR</sequence>
<evidence type="ECO:0000313" key="6">
    <source>
        <dbReference type="EMBL" id="KOM50540.1"/>
    </source>
</evidence>
<protein>
    <submittedName>
        <fullName evidence="5">Rho GTPase-activating protein</fullName>
    </submittedName>
</protein>
<dbReference type="InterPro" id="IPR036936">
    <property type="entry name" value="CRIB_dom_sf"/>
</dbReference>
<feature type="region of interest" description="Disordered" evidence="2">
    <location>
        <begin position="407"/>
        <end position="436"/>
    </location>
</feature>
<evidence type="ECO:0000313" key="5">
    <source>
        <dbReference type="EMBL" id="KAG2397431.1"/>
    </source>
</evidence>
<evidence type="ECO:0000313" key="7">
    <source>
        <dbReference type="Proteomes" id="UP000053144"/>
    </source>
</evidence>
<dbReference type="Gramene" id="KOM50540">
    <property type="protein sequence ID" value="KOM50540"/>
    <property type="gene ID" value="LR48_Vigan08g136700"/>
</dbReference>
<gene>
    <name evidence="5" type="ORF">HKW66_Vig0143330</name>
    <name evidence="6" type="ORF">LR48_Vigan08g136700</name>
</gene>
<dbReference type="OrthoDB" id="185175at2759"/>